<evidence type="ECO:0000259" key="1">
    <source>
        <dbReference type="PROSITE" id="PS50801"/>
    </source>
</evidence>
<protein>
    <recommendedName>
        <fullName evidence="1">STAS domain-containing protein</fullName>
    </recommendedName>
</protein>
<dbReference type="Proteomes" id="UP000179243">
    <property type="component" value="Unassembled WGS sequence"/>
</dbReference>
<dbReference type="InterPro" id="IPR036513">
    <property type="entry name" value="STAS_dom_sf"/>
</dbReference>
<dbReference type="Gene3D" id="3.30.750.24">
    <property type="entry name" value="STAS domain"/>
    <property type="match status" value="1"/>
</dbReference>
<reference evidence="2 3" key="1">
    <citation type="journal article" date="2016" name="Nat. Commun.">
        <title>Thousands of microbial genomes shed light on interconnected biogeochemical processes in an aquifer system.</title>
        <authorList>
            <person name="Anantharaman K."/>
            <person name="Brown C.T."/>
            <person name="Hug L.A."/>
            <person name="Sharon I."/>
            <person name="Castelle C.J."/>
            <person name="Probst A.J."/>
            <person name="Thomas B.C."/>
            <person name="Singh A."/>
            <person name="Wilkins M.J."/>
            <person name="Karaoz U."/>
            <person name="Brodie E.L."/>
            <person name="Williams K.H."/>
            <person name="Hubbard S.S."/>
            <person name="Banfield J.F."/>
        </authorList>
    </citation>
    <scope>NUCLEOTIDE SEQUENCE [LARGE SCALE GENOMIC DNA]</scope>
</reference>
<dbReference type="PANTHER" id="PTHR33495">
    <property type="entry name" value="ANTI-SIGMA FACTOR ANTAGONIST TM_1081-RELATED-RELATED"/>
    <property type="match status" value="1"/>
</dbReference>
<dbReference type="EMBL" id="MFYX01000014">
    <property type="protein sequence ID" value="OGK07080.1"/>
    <property type="molecule type" value="Genomic_DNA"/>
</dbReference>
<dbReference type="AlphaFoldDB" id="A0A1F7FK91"/>
<proteinExistence type="predicted"/>
<evidence type="ECO:0000313" key="2">
    <source>
        <dbReference type="EMBL" id="OGK07080.1"/>
    </source>
</evidence>
<gene>
    <name evidence="2" type="ORF">A2519_04900</name>
</gene>
<feature type="domain" description="STAS" evidence="1">
    <location>
        <begin position="61"/>
        <end position="170"/>
    </location>
</feature>
<accession>A0A1F7FK91</accession>
<organism evidence="2 3">
    <name type="scientific">Candidatus Raymondbacteria bacterium RIFOXYD12_FULL_49_13</name>
    <dbReference type="NCBI Taxonomy" id="1817890"/>
    <lineage>
        <taxon>Bacteria</taxon>
        <taxon>Raymondiibacteriota</taxon>
    </lineage>
</organism>
<dbReference type="InterPro" id="IPR002645">
    <property type="entry name" value="STAS_dom"/>
</dbReference>
<dbReference type="Pfam" id="PF01740">
    <property type="entry name" value="STAS"/>
    <property type="match status" value="1"/>
</dbReference>
<name>A0A1F7FK91_UNCRA</name>
<dbReference type="PANTHER" id="PTHR33495:SF2">
    <property type="entry name" value="ANTI-SIGMA FACTOR ANTAGONIST TM_1081-RELATED"/>
    <property type="match status" value="1"/>
</dbReference>
<sequence length="267" mass="29838">MAQQISAAARSFLESCALAKAITGESPQLGTKCWMVYQDENGSLRKECAKCPYAAESLKGDSISVDQHDTHTVVSLGETLNDKRILELKKILEGLLAKEIKTIFLDCSSLIAIHSGGLGVVLRAFKEQKEKKRNLFLVNPTPAVTAILESTLLSRVFQSVLSIENTLNVLGRKEEEERSGEAQRKEEERKKQLEEARSIRCWDFFKGHNPANATACAECYYKHANAERPCWLIVGQVEGVEFEYISEDCLSCPYFLKFNPEGTLEAI</sequence>
<dbReference type="PROSITE" id="PS50801">
    <property type="entry name" value="STAS"/>
    <property type="match status" value="1"/>
</dbReference>
<dbReference type="CDD" id="cd07043">
    <property type="entry name" value="STAS_anti-anti-sigma_factors"/>
    <property type="match status" value="1"/>
</dbReference>
<comment type="caution">
    <text evidence="2">The sequence shown here is derived from an EMBL/GenBank/DDBJ whole genome shotgun (WGS) entry which is preliminary data.</text>
</comment>
<dbReference type="GO" id="GO:0043856">
    <property type="term" value="F:anti-sigma factor antagonist activity"/>
    <property type="evidence" value="ECO:0007669"/>
    <property type="project" value="TreeGrafter"/>
</dbReference>
<evidence type="ECO:0000313" key="3">
    <source>
        <dbReference type="Proteomes" id="UP000179243"/>
    </source>
</evidence>
<dbReference type="SUPFAM" id="SSF52091">
    <property type="entry name" value="SpoIIaa-like"/>
    <property type="match status" value="1"/>
</dbReference>